<protein>
    <submittedName>
        <fullName evidence="1">RCG44381</fullName>
    </submittedName>
</protein>
<dbReference type="EMBL" id="CH473955">
    <property type="protein sequence ID" value="EDM09928.1"/>
    <property type="molecule type" value="Genomic_DNA"/>
</dbReference>
<dbReference type="PANTHER" id="PTHR33960">
    <property type="entry name" value="SIMILAR TO KIAA0825 PROTEIN"/>
    <property type="match status" value="1"/>
</dbReference>
<evidence type="ECO:0000313" key="1">
    <source>
        <dbReference type="EMBL" id="EDM09928.1"/>
    </source>
</evidence>
<sequence>MDPLQEYPHNSFDLQCLLNSFPGDLEFKQIFSDIGDQIEQNATRTSIHSVEDFSSVDVKSIWDDVRLRLRRFLVNSVPLLFSVSPAFSQKERHPSLSLEELKFLSQLTESFVKLENNMQELFEETLSLLQMLRSCPGILEKPNKAVMAEMHIAKENNPPPEPSLPVKEFCSDIMEKLDTMLPLALACRDDSPQEIRGNLVEACCKVATAVLERLRERGTEVPSRAPLKNLHIILSSAVYISQWFMHYDNLMKETAKKPIFLVPVQRYQEFISTVQFQLTDYCIRVCATSILQDAESHHWEDYKAFYE</sequence>
<accession>A6I4H0</accession>
<proteinExistence type="predicted"/>
<name>A6I4H0_RAT</name>
<dbReference type="Proteomes" id="UP000234681">
    <property type="component" value="Chromosome 2"/>
</dbReference>
<reference evidence="2" key="1">
    <citation type="submission" date="2005-09" db="EMBL/GenBank/DDBJ databases">
        <authorList>
            <person name="Mural R.J."/>
            <person name="Li P.W."/>
            <person name="Adams M.D."/>
            <person name="Amanatides P.G."/>
            <person name="Baden-Tillson H."/>
            <person name="Barnstead M."/>
            <person name="Chin S.H."/>
            <person name="Dew I."/>
            <person name="Evans C.A."/>
            <person name="Ferriera S."/>
            <person name="Flanigan M."/>
            <person name="Fosler C."/>
            <person name="Glodek A."/>
            <person name="Gu Z."/>
            <person name="Holt R.A."/>
            <person name="Jennings D."/>
            <person name="Kraft C.L."/>
            <person name="Lu F."/>
            <person name="Nguyen T."/>
            <person name="Nusskern D.R."/>
            <person name="Pfannkoch C.M."/>
            <person name="Sitter C."/>
            <person name="Sutton G.G."/>
            <person name="Venter J.C."/>
            <person name="Wang Z."/>
            <person name="Woodage T."/>
            <person name="Zheng X.H."/>
            <person name="Zhong F."/>
        </authorList>
    </citation>
    <scope>NUCLEOTIDE SEQUENCE [LARGE SCALE GENOMIC DNA]</scope>
    <source>
        <strain>BN</strain>
        <strain evidence="2">Sprague-Dawley</strain>
    </source>
</reference>
<dbReference type="Pfam" id="PF14906">
    <property type="entry name" value="DUF4495"/>
    <property type="match status" value="1"/>
</dbReference>
<dbReference type="PANTHER" id="PTHR33960:SF1">
    <property type="entry name" value="SIMILAR TO KIAA0825 PROTEIN"/>
    <property type="match status" value="1"/>
</dbReference>
<dbReference type="InterPro" id="IPR027993">
    <property type="entry name" value="DUF4495"/>
</dbReference>
<feature type="non-terminal residue" evidence="1">
    <location>
        <position position="307"/>
    </location>
</feature>
<gene>
    <name evidence="1" type="ORF">rCG_44381</name>
</gene>
<evidence type="ECO:0000313" key="2">
    <source>
        <dbReference type="Proteomes" id="UP000234681"/>
    </source>
</evidence>
<dbReference type="AlphaFoldDB" id="A6I4H0"/>
<organism evidence="1 2">
    <name type="scientific">Rattus norvegicus</name>
    <name type="common">Rat</name>
    <dbReference type="NCBI Taxonomy" id="10116"/>
    <lineage>
        <taxon>Eukaryota</taxon>
        <taxon>Metazoa</taxon>
        <taxon>Chordata</taxon>
        <taxon>Craniata</taxon>
        <taxon>Vertebrata</taxon>
        <taxon>Euteleostomi</taxon>
        <taxon>Mammalia</taxon>
        <taxon>Eutheria</taxon>
        <taxon>Euarchontoglires</taxon>
        <taxon>Glires</taxon>
        <taxon>Rodentia</taxon>
        <taxon>Myomorpha</taxon>
        <taxon>Muroidea</taxon>
        <taxon>Muridae</taxon>
        <taxon>Murinae</taxon>
        <taxon>Rattus</taxon>
    </lineage>
</organism>